<feature type="domain" description="VWFA" evidence="1">
    <location>
        <begin position="6"/>
        <end position="112"/>
    </location>
</feature>
<keyword evidence="2" id="KW-0647">Proteasome</keyword>
<evidence type="ECO:0000259" key="1">
    <source>
        <dbReference type="Pfam" id="PF13519"/>
    </source>
</evidence>
<dbReference type="Pfam" id="PF13519">
    <property type="entry name" value="VWA_2"/>
    <property type="match status" value="1"/>
</dbReference>
<dbReference type="AlphaFoldDB" id="A0A9K3CQG3"/>
<dbReference type="InterPro" id="IPR002035">
    <property type="entry name" value="VWF_A"/>
</dbReference>
<dbReference type="Proteomes" id="UP000265618">
    <property type="component" value="Unassembled WGS sequence"/>
</dbReference>
<keyword evidence="3" id="KW-1185">Reference proteome</keyword>
<reference evidence="2 3" key="1">
    <citation type="journal article" date="2018" name="PLoS ONE">
        <title>The draft genome of Kipferlia bialata reveals reductive genome evolution in fornicate parasites.</title>
        <authorList>
            <person name="Tanifuji G."/>
            <person name="Takabayashi S."/>
            <person name="Kume K."/>
            <person name="Takagi M."/>
            <person name="Nakayama T."/>
            <person name="Kamikawa R."/>
            <person name="Inagaki Y."/>
            <person name="Hashimoto T."/>
        </authorList>
    </citation>
    <scope>NUCLEOTIDE SEQUENCE [LARGE SCALE GENOMIC DNA]</scope>
    <source>
        <strain evidence="2">NY0173</strain>
    </source>
</reference>
<evidence type="ECO:0000313" key="2">
    <source>
        <dbReference type="EMBL" id="GIQ80468.1"/>
    </source>
</evidence>
<dbReference type="Gene3D" id="3.40.50.410">
    <property type="entry name" value="von Willebrand factor, type A domain"/>
    <property type="match status" value="1"/>
</dbReference>
<proteinExistence type="predicted"/>
<sequence>MPEATCVIVDNSEFSRNGDLPVNRLVDQLDAVDAVIRNKLSQSAQAVVSLVASGGPEVVVPPTHERQHLQKGLRTITHKGLPSLVQALQVAMLSLRYRPSKDATQRIVMFVGSPLGPFLEDAEKRLKKEGKRLRKARVSLDIVSFGACSRDNHPLLTTLIQSCNRGPEESCNRGPEEVRT</sequence>
<dbReference type="OrthoDB" id="1731724at2759"/>
<dbReference type="InterPro" id="IPR036465">
    <property type="entry name" value="vWFA_dom_sf"/>
</dbReference>
<dbReference type="SUPFAM" id="SSF53300">
    <property type="entry name" value="vWA-like"/>
    <property type="match status" value="1"/>
</dbReference>
<accession>A0A9K3CQG3</accession>
<gene>
    <name evidence="2" type="ORF">KIPB_001270</name>
</gene>
<protein>
    <submittedName>
        <fullName evidence="2">Proteasome subunit Rpn10</fullName>
    </submittedName>
</protein>
<dbReference type="GO" id="GO:0008540">
    <property type="term" value="C:proteasome regulatory particle, base subcomplex"/>
    <property type="evidence" value="ECO:0007669"/>
    <property type="project" value="TreeGrafter"/>
</dbReference>
<dbReference type="PANTHER" id="PTHR10223">
    <property type="entry name" value="26S PROTEASOME NON-ATPASE REGULATORY SUBUNIT 4"/>
    <property type="match status" value="1"/>
</dbReference>
<dbReference type="GO" id="GO:0005634">
    <property type="term" value="C:nucleus"/>
    <property type="evidence" value="ECO:0007669"/>
    <property type="project" value="TreeGrafter"/>
</dbReference>
<dbReference type="InterPro" id="IPR027040">
    <property type="entry name" value="PSMD4"/>
</dbReference>
<evidence type="ECO:0000313" key="3">
    <source>
        <dbReference type="Proteomes" id="UP000265618"/>
    </source>
</evidence>
<dbReference type="PANTHER" id="PTHR10223:SF0">
    <property type="entry name" value="26S PROTEASOME NON-ATPASE REGULATORY SUBUNIT 4"/>
    <property type="match status" value="1"/>
</dbReference>
<organism evidence="2 3">
    <name type="scientific">Kipferlia bialata</name>
    <dbReference type="NCBI Taxonomy" id="797122"/>
    <lineage>
        <taxon>Eukaryota</taxon>
        <taxon>Metamonada</taxon>
        <taxon>Carpediemonas-like organisms</taxon>
        <taxon>Kipferlia</taxon>
    </lineage>
</organism>
<dbReference type="EMBL" id="BDIP01000176">
    <property type="protein sequence ID" value="GIQ80468.1"/>
    <property type="molecule type" value="Genomic_DNA"/>
</dbReference>
<dbReference type="GO" id="GO:0031593">
    <property type="term" value="F:polyubiquitin modification-dependent protein binding"/>
    <property type="evidence" value="ECO:0007669"/>
    <property type="project" value="TreeGrafter"/>
</dbReference>
<comment type="caution">
    <text evidence="2">The sequence shown here is derived from an EMBL/GenBank/DDBJ whole genome shotgun (WGS) entry which is preliminary data.</text>
</comment>
<name>A0A9K3CQG3_9EUKA</name>
<dbReference type="GO" id="GO:0005829">
    <property type="term" value="C:cytosol"/>
    <property type="evidence" value="ECO:0007669"/>
    <property type="project" value="TreeGrafter"/>
</dbReference>
<dbReference type="GO" id="GO:0043161">
    <property type="term" value="P:proteasome-mediated ubiquitin-dependent protein catabolic process"/>
    <property type="evidence" value="ECO:0007669"/>
    <property type="project" value="TreeGrafter"/>
</dbReference>